<proteinExistence type="predicted"/>
<organism evidence="1 2">
    <name type="scientific">Roseobacter fucihabitans</name>
    <dbReference type="NCBI Taxonomy" id="1537242"/>
    <lineage>
        <taxon>Bacteria</taxon>
        <taxon>Pseudomonadati</taxon>
        <taxon>Pseudomonadota</taxon>
        <taxon>Alphaproteobacteria</taxon>
        <taxon>Rhodobacterales</taxon>
        <taxon>Roseobacteraceae</taxon>
        <taxon>Roseobacter</taxon>
    </lineage>
</organism>
<evidence type="ECO:0000313" key="1">
    <source>
        <dbReference type="EMBL" id="WVX49465.1"/>
    </source>
</evidence>
<evidence type="ECO:0000313" key="2">
    <source>
        <dbReference type="Proteomes" id="UP001318682"/>
    </source>
</evidence>
<sequence length="282" mass="30749">MALVHHVTQAVESVLITGRCDVQASPGGQLQAWCAEVKLDTVFVGMSDPKHLILRRVQPREGQTLEVVHDLGLLFLVRGVGCGKADHARAVSPLVAAGVDQGLSAVGIAAQNLGQRVARDGHRVAVCIADQVAVVVIGQHLVRDEVADRTSARAFAVAEELDQHRRAASMIWASWRSMVSRRRATVSASRSVWPASIARFSQRAIWLRLPPMRPTASTSAGSTRGMGLRRRVELRAQRPVTPPLAQQAVQRIHGHRLRLNEHRYAGGQSIHLALHLGRRACL</sequence>
<dbReference type="EMBL" id="CP143423">
    <property type="protein sequence ID" value="WVX49465.1"/>
    <property type="molecule type" value="Genomic_DNA"/>
</dbReference>
<protein>
    <submittedName>
        <fullName evidence="1">Uncharacterized protein</fullName>
    </submittedName>
</protein>
<dbReference type="Proteomes" id="UP001318682">
    <property type="component" value="Chromosome"/>
</dbReference>
<reference evidence="2" key="1">
    <citation type="submission" date="2024-01" db="EMBL/GenBank/DDBJ databases">
        <title>Roseobacter fucihabitans sp. nov., isolated from the brown alga Fucus spiralis.</title>
        <authorList>
            <person name="Hahnke S."/>
            <person name="Berger M."/>
            <person name="Schlingloff A."/>
            <person name="Athale I."/>
            <person name="Neumann-Schaal M."/>
            <person name="Adenaya A."/>
            <person name="Poehlein A."/>
            <person name="Daniel R."/>
            <person name="Pertersen J."/>
            <person name="Brinkhoff T."/>
        </authorList>
    </citation>
    <scope>NUCLEOTIDE SEQUENCE [LARGE SCALE GENOMIC DNA]</scope>
    <source>
        <strain evidence="2">B14</strain>
    </source>
</reference>
<name>A0ABZ2BWE0_9RHOB</name>
<keyword evidence="2" id="KW-1185">Reference proteome</keyword>
<accession>A0ABZ2BWE0</accession>
<gene>
    <name evidence="1" type="ORF">ROLI_025600</name>
</gene>